<feature type="region of interest" description="Disordered" evidence="1">
    <location>
        <begin position="1"/>
        <end position="49"/>
    </location>
</feature>
<feature type="compositionally biased region" description="Basic and acidic residues" evidence="1">
    <location>
        <begin position="1"/>
        <end position="26"/>
    </location>
</feature>
<evidence type="ECO:0000313" key="3">
    <source>
        <dbReference type="Proteomes" id="UP000076871"/>
    </source>
</evidence>
<gene>
    <name evidence="2" type="ORF">LAESUDRAFT_718686</name>
</gene>
<evidence type="ECO:0000256" key="1">
    <source>
        <dbReference type="SAM" id="MobiDB-lite"/>
    </source>
</evidence>
<feature type="compositionally biased region" description="Basic and acidic residues" evidence="1">
    <location>
        <begin position="36"/>
        <end position="45"/>
    </location>
</feature>
<dbReference type="EMBL" id="KV427918">
    <property type="protein sequence ID" value="KZS99405.1"/>
    <property type="molecule type" value="Genomic_DNA"/>
</dbReference>
<dbReference type="InParanoid" id="A0A165API5"/>
<dbReference type="GeneID" id="63824508"/>
<sequence>MASHRRLETIIEEPHTMSDKLSEKRNTSVQGQHSDANSHRSEGQDARQSMAKQLPCELDENGTGFEGVLYCMDATLLRDFALIQSTFRRAAGHLDIPIEDVFSCFNTFRLDTEAEEDEFRLYEKFYTVNIEEESMRVPSTIMNDNNPDPEHVFSCWKQFKIVYPVTWPSILKLQEKICNIPRSRNLPEDRKRMLGYFIQQLASSMEQLDKLAESHGLHSVLIVAGNDIVRDDGVGMAYESSQSLEFLGKLTRSSTDEAVEHLKAHVWHNHSTALLAQEFDSQTVRDE</sequence>
<protein>
    <submittedName>
        <fullName evidence="2">Uncharacterized protein</fullName>
    </submittedName>
</protein>
<dbReference type="RefSeq" id="XP_040757146.1">
    <property type="nucleotide sequence ID" value="XM_040907479.1"/>
</dbReference>
<evidence type="ECO:0000313" key="2">
    <source>
        <dbReference type="EMBL" id="KZS99405.1"/>
    </source>
</evidence>
<dbReference type="AlphaFoldDB" id="A0A165API5"/>
<accession>A0A165API5</accession>
<dbReference type="Proteomes" id="UP000076871">
    <property type="component" value="Unassembled WGS sequence"/>
</dbReference>
<feature type="non-terminal residue" evidence="2">
    <location>
        <position position="287"/>
    </location>
</feature>
<keyword evidence="3" id="KW-1185">Reference proteome</keyword>
<reference evidence="2 3" key="1">
    <citation type="journal article" date="2016" name="Mol. Biol. Evol.">
        <title>Comparative Genomics of Early-Diverging Mushroom-Forming Fungi Provides Insights into the Origins of Lignocellulose Decay Capabilities.</title>
        <authorList>
            <person name="Nagy L.G."/>
            <person name="Riley R."/>
            <person name="Tritt A."/>
            <person name="Adam C."/>
            <person name="Daum C."/>
            <person name="Floudas D."/>
            <person name="Sun H."/>
            <person name="Yadav J.S."/>
            <person name="Pangilinan J."/>
            <person name="Larsson K.H."/>
            <person name="Matsuura K."/>
            <person name="Barry K."/>
            <person name="Labutti K."/>
            <person name="Kuo R."/>
            <person name="Ohm R.A."/>
            <person name="Bhattacharya S.S."/>
            <person name="Shirouzu T."/>
            <person name="Yoshinaga Y."/>
            <person name="Martin F.M."/>
            <person name="Grigoriev I.V."/>
            <person name="Hibbett D.S."/>
        </authorList>
    </citation>
    <scope>NUCLEOTIDE SEQUENCE [LARGE SCALE GENOMIC DNA]</scope>
    <source>
        <strain evidence="2 3">93-53</strain>
    </source>
</reference>
<organism evidence="2 3">
    <name type="scientific">Laetiporus sulphureus 93-53</name>
    <dbReference type="NCBI Taxonomy" id="1314785"/>
    <lineage>
        <taxon>Eukaryota</taxon>
        <taxon>Fungi</taxon>
        <taxon>Dikarya</taxon>
        <taxon>Basidiomycota</taxon>
        <taxon>Agaricomycotina</taxon>
        <taxon>Agaricomycetes</taxon>
        <taxon>Polyporales</taxon>
        <taxon>Laetiporus</taxon>
    </lineage>
</organism>
<name>A0A165API5_9APHY</name>
<proteinExistence type="predicted"/>